<dbReference type="InterPro" id="IPR043145">
    <property type="entry name" value="Znf_ZZ_sf"/>
</dbReference>
<evidence type="ECO:0000313" key="12">
    <source>
        <dbReference type="Proteomes" id="UP000593567"/>
    </source>
</evidence>
<dbReference type="GO" id="GO:0099536">
    <property type="term" value="P:synaptic signaling"/>
    <property type="evidence" value="ECO:0007669"/>
    <property type="project" value="TreeGrafter"/>
</dbReference>
<evidence type="ECO:0000256" key="2">
    <source>
        <dbReference type="ARBA" id="ARBA00010938"/>
    </source>
</evidence>
<dbReference type="PROSITE" id="PS01357">
    <property type="entry name" value="ZF_ZZ_1"/>
    <property type="match status" value="1"/>
</dbReference>
<evidence type="ECO:0000256" key="4">
    <source>
        <dbReference type="ARBA" id="ARBA00022679"/>
    </source>
</evidence>
<comment type="similarity">
    <text evidence="2">Belongs to the KCMF1 family.</text>
</comment>
<dbReference type="Proteomes" id="UP000593567">
    <property type="component" value="Unassembled WGS sequence"/>
</dbReference>
<dbReference type="EMBL" id="VXIV02001560">
    <property type="protein sequence ID" value="KAF6031817.1"/>
    <property type="molecule type" value="Genomic_DNA"/>
</dbReference>
<dbReference type="CDD" id="cd02338">
    <property type="entry name" value="ZZ_PCMF_like"/>
    <property type="match status" value="1"/>
</dbReference>
<reference evidence="11" key="1">
    <citation type="submission" date="2020-06" db="EMBL/GenBank/DDBJ databases">
        <title>Draft genome of Bugula neritina, a colonial animal packing powerful symbionts and potential medicines.</title>
        <authorList>
            <person name="Rayko M."/>
        </authorList>
    </citation>
    <scope>NUCLEOTIDE SEQUENCE [LARGE SCALE GENOMIC DNA]</scope>
    <source>
        <strain evidence="11">Kwan_BN1</strain>
    </source>
</reference>
<keyword evidence="7" id="KW-0862">Zinc</keyword>
<dbReference type="Pfam" id="PF00569">
    <property type="entry name" value="ZZ"/>
    <property type="match status" value="1"/>
</dbReference>
<organism evidence="11 12">
    <name type="scientific">Bugula neritina</name>
    <name type="common">Brown bryozoan</name>
    <name type="synonym">Sertularia neritina</name>
    <dbReference type="NCBI Taxonomy" id="10212"/>
    <lineage>
        <taxon>Eukaryota</taxon>
        <taxon>Metazoa</taxon>
        <taxon>Spiralia</taxon>
        <taxon>Lophotrochozoa</taxon>
        <taxon>Bryozoa</taxon>
        <taxon>Gymnolaemata</taxon>
        <taxon>Cheilostomatida</taxon>
        <taxon>Flustrina</taxon>
        <taxon>Buguloidea</taxon>
        <taxon>Bugulidae</taxon>
        <taxon>Bugula</taxon>
    </lineage>
</organism>
<dbReference type="AlphaFoldDB" id="A0A7J7K0Q9"/>
<evidence type="ECO:0000256" key="7">
    <source>
        <dbReference type="ARBA" id="ARBA00022833"/>
    </source>
</evidence>
<dbReference type="InterPro" id="IPR050774">
    <property type="entry name" value="KCMF1/Dystrophin"/>
</dbReference>
<dbReference type="PANTHER" id="PTHR12268">
    <property type="entry name" value="E3 UBIQUITIN-PROTEIN LIGASE KCMF1"/>
    <property type="match status" value="1"/>
</dbReference>
<dbReference type="EC" id="2.3.2.27" evidence="3"/>
<sequence length="391" mass="42959">MSSHESVSCDSCMKANFKGKRYKCLICYDYDLCSTCYEGGVTTGRHSTDHAMQCILTRADFELYYGGDTVATDQPQSFTCPYCGSMGFSEDTLSDHVTSLHSDSSTEVICPICAAQPGGDPNMVSDDFQDHLAMEHRSGRGSLHVYEAELPGNMHRAQRRLATSSRRGNRQRHYTPSTTSSMANSQSAILRESMDPIAELLSHLSGVHNRLRTPQQLRDIQMQIEAERQAIRIPADSLSSYREHLQRLPRRAGMLYEPVAQGSSAANSTNEPSKSAASSTQPPSTNSTQNKSLLLSKYLKGPEISGKEQEQREKSNAERSLFIQEVLLATLTDTNLSIRNSNESQALDTNSSISKEICSLSLASNEETQVSDHSPTSEATIPKNSDNGGKN</sequence>
<protein>
    <recommendedName>
        <fullName evidence="3">RING-type E3 ubiquitin transferase</fullName>
        <ecNumber evidence="3">2.3.2.27</ecNumber>
    </recommendedName>
</protein>
<keyword evidence="6 8" id="KW-0863">Zinc-finger</keyword>
<accession>A0A7J7K0Q9</accession>
<feature type="compositionally biased region" description="Polar residues" evidence="9">
    <location>
        <begin position="261"/>
        <end position="273"/>
    </location>
</feature>
<proteinExistence type="inferred from homology"/>
<keyword evidence="12" id="KW-1185">Reference proteome</keyword>
<feature type="domain" description="ZZ-type" evidence="10">
    <location>
        <begin position="4"/>
        <end position="60"/>
    </location>
</feature>
<evidence type="ECO:0000259" key="10">
    <source>
        <dbReference type="PROSITE" id="PS50135"/>
    </source>
</evidence>
<dbReference type="GO" id="GO:0008270">
    <property type="term" value="F:zinc ion binding"/>
    <property type="evidence" value="ECO:0007669"/>
    <property type="project" value="UniProtKB-KW"/>
</dbReference>
<feature type="compositionally biased region" description="Polar residues" evidence="9">
    <location>
        <begin position="174"/>
        <end position="186"/>
    </location>
</feature>
<evidence type="ECO:0000313" key="11">
    <source>
        <dbReference type="EMBL" id="KAF6031817.1"/>
    </source>
</evidence>
<evidence type="ECO:0000256" key="6">
    <source>
        <dbReference type="ARBA" id="ARBA00022771"/>
    </source>
</evidence>
<gene>
    <name evidence="11" type="ORF">EB796_009876</name>
</gene>
<keyword evidence="5" id="KW-0479">Metal-binding</keyword>
<dbReference type="PROSITE" id="PS50135">
    <property type="entry name" value="ZF_ZZ_2"/>
    <property type="match status" value="1"/>
</dbReference>
<evidence type="ECO:0000256" key="1">
    <source>
        <dbReference type="ARBA" id="ARBA00000900"/>
    </source>
</evidence>
<dbReference type="GO" id="GO:0005886">
    <property type="term" value="C:plasma membrane"/>
    <property type="evidence" value="ECO:0007669"/>
    <property type="project" value="TreeGrafter"/>
</dbReference>
<feature type="region of interest" description="Disordered" evidence="9">
    <location>
        <begin position="161"/>
        <end position="186"/>
    </location>
</feature>
<dbReference type="OrthoDB" id="7873042at2759"/>
<evidence type="ECO:0000256" key="5">
    <source>
        <dbReference type="ARBA" id="ARBA00022723"/>
    </source>
</evidence>
<dbReference type="GO" id="GO:0061630">
    <property type="term" value="F:ubiquitin protein ligase activity"/>
    <property type="evidence" value="ECO:0007669"/>
    <property type="project" value="UniProtKB-EC"/>
</dbReference>
<keyword evidence="4" id="KW-0808">Transferase</keyword>
<name>A0A7J7K0Q9_BUGNE</name>
<feature type="region of interest" description="Disordered" evidence="9">
    <location>
        <begin position="260"/>
        <end position="291"/>
    </location>
</feature>
<dbReference type="InterPro" id="IPR000433">
    <property type="entry name" value="Znf_ZZ"/>
</dbReference>
<feature type="region of interest" description="Disordered" evidence="9">
    <location>
        <begin position="363"/>
        <end position="391"/>
    </location>
</feature>
<comment type="catalytic activity">
    <reaction evidence="1">
        <text>S-ubiquitinyl-[E2 ubiquitin-conjugating enzyme]-L-cysteine + [acceptor protein]-L-lysine = [E2 ubiquitin-conjugating enzyme]-L-cysteine + N(6)-ubiquitinyl-[acceptor protein]-L-lysine.</text>
        <dbReference type="EC" id="2.3.2.27"/>
    </reaction>
</comment>
<dbReference type="Gene3D" id="3.30.60.90">
    <property type="match status" value="1"/>
</dbReference>
<dbReference type="Pfam" id="PF05605">
    <property type="entry name" value="zf-Di19"/>
    <property type="match status" value="1"/>
</dbReference>
<dbReference type="InterPro" id="IPR008598">
    <property type="entry name" value="Di19_Zn-bd"/>
</dbReference>
<dbReference type="SUPFAM" id="SSF57850">
    <property type="entry name" value="RING/U-box"/>
    <property type="match status" value="1"/>
</dbReference>
<dbReference type="GO" id="GO:0045202">
    <property type="term" value="C:synapse"/>
    <property type="evidence" value="ECO:0007669"/>
    <property type="project" value="GOC"/>
</dbReference>
<evidence type="ECO:0000256" key="3">
    <source>
        <dbReference type="ARBA" id="ARBA00012483"/>
    </source>
</evidence>
<dbReference type="PANTHER" id="PTHR12268:SF13">
    <property type="entry name" value="E3 UBIQUITIN-PROTEIN LIGASE KCMF1"/>
    <property type="match status" value="1"/>
</dbReference>
<dbReference type="SMART" id="SM00291">
    <property type="entry name" value="ZnF_ZZ"/>
    <property type="match status" value="1"/>
</dbReference>
<feature type="compositionally biased region" description="Low complexity" evidence="9">
    <location>
        <begin position="275"/>
        <end position="290"/>
    </location>
</feature>
<comment type="caution">
    <text evidence="11">The sequence shown here is derived from an EMBL/GenBank/DDBJ whole genome shotgun (WGS) entry which is preliminary data.</text>
</comment>
<evidence type="ECO:0000256" key="8">
    <source>
        <dbReference type="PROSITE-ProRule" id="PRU00228"/>
    </source>
</evidence>
<evidence type="ECO:0000256" key="9">
    <source>
        <dbReference type="SAM" id="MobiDB-lite"/>
    </source>
</evidence>